<proteinExistence type="inferred from homology"/>
<evidence type="ECO:0000256" key="2">
    <source>
        <dbReference type="ARBA" id="ARBA00006459"/>
    </source>
</evidence>
<comment type="subcellular location">
    <subcellularLocation>
        <location evidence="1">Membrane</location>
        <topology evidence="1">Multi-pass membrane protein</topology>
    </subcellularLocation>
</comment>
<dbReference type="InterPro" id="IPR037272">
    <property type="entry name" value="SNS_sf"/>
</dbReference>
<dbReference type="EMBL" id="SEYY01004321">
    <property type="protein sequence ID" value="KAB7503845.1"/>
    <property type="molecule type" value="Genomic_DNA"/>
</dbReference>
<evidence type="ECO:0000256" key="8">
    <source>
        <dbReference type="PIRSR" id="PIRSR600175-1"/>
    </source>
</evidence>
<reference evidence="11 12" key="1">
    <citation type="journal article" date="2019" name="PLoS Biol.">
        <title>Sex chromosomes control vertical transmission of feminizing Wolbachia symbionts in an isopod.</title>
        <authorList>
            <person name="Becking T."/>
            <person name="Chebbi M.A."/>
            <person name="Giraud I."/>
            <person name="Moumen B."/>
            <person name="Laverre T."/>
            <person name="Caubet Y."/>
            <person name="Peccoud J."/>
            <person name="Gilbert C."/>
            <person name="Cordaux R."/>
        </authorList>
    </citation>
    <scope>NUCLEOTIDE SEQUENCE [LARGE SCALE GENOMIC DNA]</scope>
    <source>
        <strain evidence="11">ANa2</strain>
        <tissue evidence="11">Whole body excluding digestive tract and cuticle</tissue>
    </source>
</reference>
<keyword evidence="8" id="KW-0479">Metal-binding</keyword>
<dbReference type="PANTHER" id="PTHR11616">
    <property type="entry name" value="SODIUM/CHLORIDE DEPENDENT TRANSPORTER"/>
    <property type="match status" value="1"/>
</dbReference>
<dbReference type="SUPFAM" id="SSF161070">
    <property type="entry name" value="SNF-like"/>
    <property type="match status" value="1"/>
</dbReference>
<keyword evidence="8" id="KW-0915">Sodium</keyword>
<keyword evidence="12" id="KW-1185">Reference proteome</keyword>
<keyword evidence="6 9" id="KW-1133">Transmembrane helix</keyword>
<comment type="similarity">
    <text evidence="2">Belongs to the sodium:neurotransmitter symporter (SNF) (TC 2.A.22) family.</text>
</comment>
<dbReference type="PANTHER" id="PTHR11616:SF279">
    <property type="entry name" value="SODIUM-DEPENDENT SEROTONIN TRANSPORTER"/>
    <property type="match status" value="1"/>
</dbReference>
<evidence type="ECO:0000313" key="12">
    <source>
        <dbReference type="Proteomes" id="UP000326759"/>
    </source>
</evidence>
<dbReference type="GO" id="GO:0005886">
    <property type="term" value="C:plasma membrane"/>
    <property type="evidence" value="ECO:0007669"/>
    <property type="project" value="TreeGrafter"/>
</dbReference>
<evidence type="ECO:0000256" key="9">
    <source>
        <dbReference type="SAM" id="Phobius"/>
    </source>
</evidence>
<dbReference type="PRINTS" id="PR00176">
    <property type="entry name" value="NANEUSMPORT"/>
</dbReference>
<organism evidence="11 12">
    <name type="scientific">Armadillidium nasatum</name>
    <dbReference type="NCBI Taxonomy" id="96803"/>
    <lineage>
        <taxon>Eukaryota</taxon>
        <taxon>Metazoa</taxon>
        <taxon>Ecdysozoa</taxon>
        <taxon>Arthropoda</taxon>
        <taxon>Crustacea</taxon>
        <taxon>Multicrustacea</taxon>
        <taxon>Malacostraca</taxon>
        <taxon>Eumalacostraca</taxon>
        <taxon>Peracarida</taxon>
        <taxon>Isopoda</taxon>
        <taxon>Oniscidea</taxon>
        <taxon>Crinocheta</taxon>
        <taxon>Armadillidiidae</taxon>
        <taxon>Armadillidium</taxon>
    </lineage>
</organism>
<dbReference type="GO" id="GO:0005335">
    <property type="term" value="F:serotonin:sodium:chloride symporter activity"/>
    <property type="evidence" value="ECO:0007669"/>
    <property type="project" value="TreeGrafter"/>
</dbReference>
<evidence type="ECO:0000256" key="6">
    <source>
        <dbReference type="ARBA" id="ARBA00022989"/>
    </source>
</evidence>
<keyword evidence="5" id="KW-0769">Symport</keyword>
<dbReference type="InterPro" id="IPR000175">
    <property type="entry name" value="Na/ntran_symport"/>
</dbReference>
<dbReference type="GO" id="GO:0098793">
    <property type="term" value="C:presynapse"/>
    <property type="evidence" value="ECO:0007669"/>
    <property type="project" value="GOC"/>
</dbReference>
<dbReference type="AlphaFoldDB" id="A0A5N5TFD6"/>
<name>A0A5N5TFD6_9CRUS</name>
<feature type="transmembrane region" description="Helical" evidence="9">
    <location>
        <begin position="113"/>
        <end position="136"/>
    </location>
</feature>
<dbReference type="GO" id="GO:0046872">
    <property type="term" value="F:metal ion binding"/>
    <property type="evidence" value="ECO:0007669"/>
    <property type="project" value="UniProtKB-KW"/>
</dbReference>
<dbReference type="GO" id="GO:0043005">
    <property type="term" value="C:neuron projection"/>
    <property type="evidence" value="ECO:0007669"/>
    <property type="project" value="TreeGrafter"/>
</dbReference>
<dbReference type="PROSITE" id="PS50267">
    <property type="entry name" value="NA_NEUROTRAN_SYMP_3"/>
    <property type="match status" value="1"/>
</dbReference>
<dbReference type="Pfam" id="PF00209">
    <property type="entry name" value="SNF"/>
    <property type="match status" value="1"/>
</dbReference>
<keyword evidence="10" id="KW-0732">Signal</keyword>
<sequence length="144" mass="16151">MAMYYNTILAWSLYYLIASFSSELPWTSCDNDWNTLNCTLTEDVKNMSSSDRDSAVSPAKEFFRDALITSSINCLTSFLAGFVIFSVIGYMSHVQNTDISQVGVEGPGLVFTVYPEAIATMTGSMFWSVIFFLMLINLGRNVRR</sequence>
<keyword evidence="4 9" id="KW-0812">Transmembrane</keyword>
<evidence type="ECO:0000256" key="1">
    <source>
        <dbReference type="ARBA" id="ARBA00004141"/>
    </source>
</evidence>
<protein>
    <submittedName>
        <fullName evidence="11">Sodium-dependent serotonin transporter</fullName>
    </submittedName>
</protein>
<accession>A0A5N5TFD6</accession>
<evidence type="ECO:0000256" key="10">
    <source>
        <dbReference type="SAM" id="SignalP"/>
    </source>
</evidence>
<dbReference type="GO" id="GO:0051378">
    <property type="term" value="F:serotonin binding"/>
    <property type="evidence" value="ECO:0007669"/>
    <property type="project" value="TreeGrafter"/>
</dbReference>
<evidence type="ECO:0000256" key="3">
    <source>
        <dbReference type="ARBA" id="ARBA00022448"/>
    </source>
</evidence>
<feature type="binding site" evidence="8">
    <location>
        <position position="73"/>
    </location>
    <ligand>
        <name>Na(+)</name>
        <dbReference type="ChEBI" id="CHEBI:29101"/>
        <label>1</label>
    </ligand>
</feature>
<feature type="signal peptide" evidence="10">
    <location>
        <begin position="1"/>
        <end position="29"/>
    </location>
</feature>
<evidence type="ECO:0000256" key="4">
    <source>
        <dbReference type="ARBA" id="ARBA00022692"/>
    </source>
</evidence>
<feature type="binding site" evidence="8">
    <location>
        <position position="138"/>
    </location>
    <ligand>
        <name>Na(+)</name>
        <dbReference type="ChEBI" id="CHEBI:29101"/>
        <label>1</label>
    </ligand>
</feature>
<dbReference type="GO" id="GO:0006865">
    <property type="term" value="P:amino acid transport"/>
    <property type="evidence" value="ECO:0007669"/>
    <property type="project" value="TreeGrafter"/>
</dbReference>
<dbReference type="PROSITE" id="PS00754">
    <property type="entry name" value="NA_NEUROTRAN_SYMP_2"/>
    <property type="match status" value="1"/>
</dbReference>
<evidence type="ECO:0000256" key="7">
    <source>
        <dbReference type="ARBA" id="ARBA00023136"/>
    </source>
</evidence>
<keyword evidence="3" id="KW-0813">Transport</keyword>
<comment type="caution">
    <text evidence="11">The sequence shown here is derived from an EMBL/GenBank/DDBJ whole genome shotgun (WGS) entry which is preliminary data.</text>
</comment>
<evidence type="ECO:0000256" key="5">
    <source>
        <dbReference type="ARBA" id="ARBA00022847"/>
    </source>
</evidence>
<dbReference type="Proteomes" id="UP000326759">
    <property type="component" value="Unassembled WGS sequence"/>
</dbReference>
<feature type="transmembrane region" description="Helical" evidence="9">
    <location>
        <begin position="72"/>
        <end position="93"/>
    </location>
</feature>
<gene>
    <name evidence="11" type="primary">SerT</name>
    <name evidence="11" type="ORF">Anas_09727</name>
</gene>
<keyword evidence="7 9" id="KW-0472">Membrane</keyword>
<evidence type="ECO:0000313" key="11">
    <source>
        <dbReference type="EMBL" id="KAB7503845.1"/>
    </source>
</evidence>
<feature type="chain" id="PRO_5024326577" evidence="10">
    <location>
        <begin position="30"/>
        <end position="144"/>
    </location>
</feature>
<dbReference type="OrthoDB" id="6581954at2759"/>